<comment type="caution">
    <text evidence="4">The sequence shown here is derived from an EMBL/GenBank/DDBJ whole genome shotgun (WGS) entry which is preliminary data.</text>
</comment>
<evidence type="ECO:0000256" key="2">
    <source>
        <dbReference type="PROSITE-ProRule" id="PRU00059"/>
    </source>
</evidence>
<dbReference type="InterPro" id="IPR000859">
    <property type="entry name" value="CUB_dom"/>
</dbReference>
<protein>
    <recommendedName>
        <fullName evidence="3">CUB domain-containing protein</fullName>
    </recommendedName>
</protein>
<name>A0ABP1RYE1_9HEXA</name>
<dbReference type="InterPro" id="IPR035914">
    <property type="entry name" value="Sperma_CUB_dom_sf"/>
</dbReference>
<dbReference type="PANTHER" id="PTHR46908">
    <property type="entry name" value="CUBILIN-LIKE PROTEIN"/>
    <property type="match status" value="1"/>
</dbReference>
<feature type="domain" description="CUB" evidence="3">
    <location>
        <begin position="8"/>
        <end position="110"/>
    </location>
</feature>
<comment type="caution">
    <text evidence="2">Lacks conserved residue(s) required for the propagation of feature annotation.</text>
</comment>
<dbReference type="CDD" id="cd00041">
    <property type="entry name" value="CUB"/>
    <property type="match status" value="1"/>
</dbReference>
<dbReference type="Gene3D" id="2.60.120.290">
    <property type="entry name" value="Spermadhesin, CUB domain"/>
    <property type="match status" value="1"/>
</dbReference>
<proteinExistence type="predicted"/>
<evidence type="ECO:0000313" key="5">
    <source>
        <dbReference type="Proteomes" id="UP001642540"/>
    </source>
</evidence>
<keyword evidence="5" id="KW-1185">Reference proteome</keyword>
<evidence type="ECO:0000313" key="4">
    <source>
        <dbReference type="EMBL" id="CAL8138511.1"/>
    </source>
</evidence>
<sequence>MLYKCPKCGRTLLKPSGWLASPNNKSQSLQFISGLRETCEWRIVATHGSTIILNITEFDLPFSNGCEHDYLEIRDGYWHKSPLLGGERCDFKEKQVDGEILWGIITRRSR</sequence>
<dbReference type="EMBL" id="CAXLJM020000124">
    <property type="protein sequence ID" value="CAL8138511.1"/>
    <property type="molecule type" value="Genomic_DNA"/>
</dbReference>
<dbReference type="PANTHER" id="PTHR46908:SF8">
    <property type="entry name" value="C-TYPE LECTIN DOMAIN-CONTAINING PROTEIN"/>
    <property type="match status" value="1"/>
</dbReference>
<dbReference type="InterPro" id="IPR052129">
    <property type="entry name" value="Spermadhesin-Link_domain"/>
</dbReference>
<evidence type="ECO:0000259" key="3">
    <source>
        <dbReference type="PROSITE" id="PS01180"/>
    </source>
</evidence>
<keyword evidence="1" id="KW-1015">Disulfide bond</keyword>
<organism evidence="4 5">
    <name type="scientific">Orchesella dallaii</name>
    <dbReference type="NCBI Taxonomy" id="48710"/>
    <lineage>
        <taxon>Eukaryota</taxon>
        <taxon>Metazoa</taxon>
        <taxon>Ecdysozoa</taxon>
        <taxon>Arthropoda</taxon>
        <taxon>Hexapoda</taxon>
        <taxon>Collembola</taxon>
        <taxon>Entomobryomorpha</taxon>
        <taxon>Entomobryoidea</taxon>
        <taxon>Orchesellidae</taxon>
        <taxon>Orchesellinae</taxon>
        <taxon>Orchesella</taxon>
    </lineage>
</organism>
<dbReference type="PROSITE" id="PS01180">
    <property type="entry name" value="CUB"/>
    <property type="match status" value="1"/>
</dbReference>
<dbReference type="Proteomes" id="UP001642540">
    <property type="component" value="Unassembled WGS sequence"/>
</dbReference>
<reference evidence="4 5" key="1">
    <citation type="submission" date="2024-08" db="EMBL/GenBank/DDBJ databases">
        <authorList>
            <person name="Cucini C."/>
            <person name="Frati F."/>
        </authorList>
    </citation>
    <scope>NUCLEOTIDE SEQUENCE [LARGE SCALE GENOMIC DNA]</scope>
</reference>
<dbReference type="Pfam" id="PF00431">
    <property type="entry name" value="CUB"/>
    <property type="match status" value="1"/>
</dbReference>
<dbReference type="SMART" id="SM00042">
    <property type="entry name" value="CUB"/>
    <property type="match status" value="1"/>
</dbReference>
<accession>A0ABP1RYE1</accession>
<evidence type="ECO:0000256" key="1">
    <source>
        <dbReference type="ARBA" id="ARBA00023157"/>
    </source>
</evidence>
<dbReference type="SUPFAM" id="SSF49854">
    <property type="entry name" value="Spermadhesin, CUB domain"/>
    <property type="match status" value="1"/>
</dbReference>
<gene>
    <name evidence="4" type="ORF">ODALV1_LOCUS27397</name>
</gene>